<reference evidence="2 3" key="1">
    <citation type="submission" date="2018-11" db="EMBL/GenBank/DDBJ databases">
        <authorList>
            <consortium name="Pathogen Informatics"/>
        </authorList>
    </citation>
    <scope>NUCLEOTIDE SEQUENCE [LARGE SCALE GENOMIC DNA]</scope>
</reference>
<accession>A0A3P7LHF4</accession>
<dbReference type="OrthoDB" id="10420140at2759"/>
<organism evidence="2 3">
    <name type="scientific">Dibothriocephalus latus</name>
    <name type="common">Fish tapeworm</name>
    <name type="synonym">Diphyllobothrium latum</name>
    <dbReference type="NCBI Taxonomy" id="60516"/>
    <lineage>
        <taxon>Eukaryota</taxon>
        <taxon>Metazoa</taxon>
        <taxon>Spiralia</taxon>
        <taxon>Lophotrochozoa</taxon>
        <taxon>Platyhelminthes</taxon>
        <taxon>Cestoda</taxon>
        <taxon>Eucestoda</taxon>
        <taxon>Diphyllobothriidea</taxon>
        <taxon>Diphyllobothriidae</taxon>
        <taxon>Dibothriocephalus</taxon>
    </lineage>
</organism>
<dbReference type="AlphaFoldDB" id="A0A3P7LHF4"/>
<protein>
    <submittedName>
        <fullName evidence="2">Uncharacterized protein</fullName>
    </submittedName>
</protein>
<dbReference type="Proteomes" id="UP000281553">
    <property type="component" value="Unassembled WGS sequence"/>
</dbReference>
<evidence type="ECO:0000313" key="2">
    <source>
        <dbReference type="EMBL" id="VDN09308.1"/>
    </source>
</evidence>
<proteinExistence type="predicted"/>
<feature type="region of interest" description="Disordered" evidence="1">
    <location>
        <begin position="1"/>
        <end position="72"/>
    </location>
</feature>
<evidence type="ECO:0000256" key="1">
    <source>
        <dbReference type="SAM" id="MobiDB-lite"/>
    </source>
</evidence>
<gene>
    <name evidence="2" type="ORF">DILT_LOCUS5139</name>
</gene>
<dbReference type="EMBL" id="UYRU01046772">
    <property type="protein sequence ID" value="VDN09308.1"/>
    <property type="molecule type" value="Genomic_DNA"/>
</dbReference>
<name>A0A3P7LHF4_DIBLA</name>
<sequence length="79" mass="8226">MLHPVQLSTNEIGGHTPFTPITPCAGGLDGSPTPKPAASIGSPTSPFSRAKLKTSSPTKPSPPPLPTGKQFSLEEFRFV</sequence>
<feature type="compositionally biased region" description="Polar residues" evidence="1">
    <location>
        <begin position="1"/>
        <end position="11"/>
    </location>
</feature>
<keyword evidence="3" id="KW-1185">Reference proteome</keyword>
<evidence type="ECO:0000313" key="3">
    <source>
        <dbReference type="Proteomes" id="UP000281553"/>
    </source>
</evidence>